<reference evidence="9" key="2">
    <citation type="journal article" date="2021" name="Microbiome">
        <title>Successional dynamics and alternative stable states in a saline activated sludge microbial community over 9 years.</title>
        <authorList>
            <person name="Wang Y."/>
            <person name="Ye J."/>
            <person name="Ju F."/>
            <person name="Liu L."/>
            <person name="Boyd J.A."/>
            <person name="Deng Y."/>
            <person name="Parks D.H."/>
            <person name="Jiang X."/>
            <person name="Yin X."/>
            <person name="Woodcroft B.J."/>
            <person name="Tyson G.W."/>
            <person name="Hugenholtz P."/>
            <person name="Polz M.F."/>
            <person name="Zhang T."/>
        </authorList>
    </citation>
    <scope>NUCLEOTIDE SEQUENCE</scope>
    <source>
        <strain evidence="9">HKST-UBA02</strain>
    </source>
</reference>
<keyword evidence="2 5" id="KW-0547">Nucleotide-binding</keyword>
<dbReference type="Gene3D" id="1.10.510.10">
    <property type="entry name" value="Transferase(Phosphotransferase) domain 1"/>
    <property type="match status" value="1"/>
</dbReference>
<keyword evidence="9" id="KW-0723">Serine/threonine-protein kinase</keyword>
<proteinExistence type="predicted"/>
<dbReference type="AlphaFoldDB" id="A0A956SID1"/>
<dbReference type="PANTHER" id="PTHR43289">
    <property type="entry name" value="MITOGEN-ACTIVATED PROTEIN KINASE KINASE KINASE 20-RELATED"/>
    <property type="match status" value="1"/>
</dbReference>
<evidence type="ECO:0000256" key="2">
    <source>
        <dbReference type="ARBA" id="ARBA00022741"/>
    </source>
</evidence>
<dbReference type="Gene3D" id="3.30.200.20">
    <property type="entry name" value="Phosphorylase Kinase, domain 1"/>
    <property type="match status" value="1"/>
</dbReference>
<keyword evidence="7" id="KW-1133">Transmembrane helix</keyword>
<dbReference type="SMART" id="SM00220">
    <property type="entry name" value="S_TKc"/>
    <property type="match status" value="1"/>
</dbReference>
<dbReference type="PROSITE" id="PS00108">
    <property type="entry name" value="PROTEIN_KINASE_ST"/>
    <property type="match status" value="1"/>
</dbReference>
<dbReference type="Gene3D" id="1.25.40.10">
    <property type="entry name" value="Tetratricopeptide repeat domain"/>
    <property type="match status" value="2"/>
</dbReference>
<evidence type="ECO:0000256" key="5">
    <source>
        <dbReference type="PROSITE-ProRule" id="PRU10141"/>
    </source>
</evidence>
<protein>
    <submittedName>
        <fullName evidence="9">Serine/threonine protein kinase</fullName>
    </submittedName>
</protein>
<dbReference type="PANTHER" id="PTHR43289:SF34">
    <property type="entry name" value="SERINE_THREONINE-PROTEIN KINASE YBDM-RELATED"/>
    <property type="match status" value="1"/>
</dbReference>
<comment type="caution">
    <text evidence="9">The sequence shown here is derived from an EMBL/GenBank/DDBJ whole genome shotgun (WGS) entry which is preliminary data.</text>
</comment>
<evidence type="ECO:0000259" key="8">
    <source>
        <dbReference type="PROSITE" id="PS50011"/>
    </source>
</evidence>
<dbReference type="SUPFAM" id="SSF56112">
    <property type="entry name" value="Protein kinase-like (PK-like)"/>
    <property type="match status" value="1"/>
</dbReference>
<dbReference type="PROSITE" id="PS00107">
    <property type="entry name" value="PROTEIN_KINASE_ATP"/>
    <property type="match status" value="1"/>
</dbReference>
<dbReference type="EMBL" id="JAGQHS010000338">
    <property type="protein sequence ID" value="MCA9759413.1"/>
    <property type="molecule type" value="Genomic_DNA"/>
</dbReference>
<sequence length="921" mass="101812">MDPETWRRIESTFFQALERPGDERASFLDDACRGEPDLRREVEEMLAAASDESQLRVERVLLTGRDHPEDGRDRAHDPSCDPDAGADATSVTMGHAGTVFGSWRLGSLLGTGGMGEVWFATRADGAYEAPAALKIVRPGFRAAQLVPRFVRERQLLARLRHPNIATLLDGGVTHEGLPYLVMEFIEGEPITTWCRRRNSGLNERLDLFRTVCETVQFAHSNLVVHRDLKPQNIFVTHDGRPVLLDFGIAKLLDTESDDGLTRAEERLLTPEHSAPEQIRGEPTTTAADVWSLGVLLYELLTDQLPFRREGATSRSIQDRVQFDEPLLPSRVAPFPEFVREIRGDLDRIVLMSLRKEPERRYRSAGALAEDLDRYRRGDPVIAAPDTPTYRIRTMVRRHRTAVVIVTGLAVLLLAFAGTATWQAKRTSKERDAALAAREDADQAVSMLVDLFRVANPQVVPGGDTLRVGDLIALAEEQLDGTDESPRIQATLWKTLAAVHGVRSRYPEQKVALSKALQAAERAGLSDEILTLRHEEARLVMLEQGAREAEPLFRTSLAAHEARYGTDARDVAVAAQDLANCVQDPDEQRQLLERALAITRLGATHGEHADSLSLAAALNGLGTVYWQQGDQELAVLTFEETFQLLARLLPADHPHLLSVRSNLAIGFEAMGRFEDAQSIHRELLDARRRILGEDAAPVAASLLNVGHCLAHAGRFAEAIPVLQESVALATRLFGPENETTSRSTLDLSVALVRAGRTEEGLGAFEESASWIEQSDPSEATRLDLALRRAGLLMDAGHPTSLDSLRTWVARLEQIDPDPLDQARGYRILAAAALRDGRTALPGEAEEAFGEAERLLSGRVMDRHPLLASVRCGTEVSRADDGRPFDRQRLETSWALCRDWGLTDPELSRRTREILAGTGSARR</sequence>
<organism evidence="9 10">
    <name type="scientific">Eiseniibacteriota bacterium</name>
    <dbReference type="NCBI Taxonomy" id="2212470"/>
    <lineage>
        <taxon>Bacteria</taxon>
        <taxon>Candidatus Eiseniibacteriota</taxon>
    </lineage>
</organism>
<keyword evidence="7" id="KW-0472">Membrane</keyword>
<feature type="compositionally biased region" description="Basic and acidic residues" evidence="6">
    <location>
        <begin position="64"/>
        <end position="79"/>
    </location>
</feature>
<evidence type="ECO:0000256" key="4">
    <source>
        <dbReference type="ARBA" id="ARBA00022840"/>
    </source>
</evidence>
<dbReference type="GO" id="GO:0004674">
    <property type="term" value="F:protein serine/threonine kinase activity"/>
    <property type="evidence" value="ECO:0007669"/>
    <property type="project" value="UniProtKB-KW"/>
</dbReference>
<dbReference type="CDD" id="cd14014">
    <property type="entry name" value="STKc_PknB_like"/>
    <property type="match status" value="1"/>
</dbReference>
<evidence type="ECO:0000313" key="10">
    <source>
        <dbReference type="Proteomes" id="UP000739538"/>
    </source>
</evidence>
<reference evidence="9" key="1">
    <citation type="submission" date="2020-04" db="EMBL/GenBank/DDBJ databases">
        <authorList>
            <person name="Zhang T."/>
        </authorList>
    </citation>
    <scope>NUCLEOTIDE SEQUENCE</scope>
    <source>
        <strain evidence="9">HKST-UBA02</strain>
    </source>
</reference>
<feature type="region of interest" description="Disordered" evidence="6">
    <location>
        <begin position="64"/>
        <end position="88"/>
    </location>
</feature>
<dbReference type="Proteomes" id="UP000739538">
    <property type="component" value="Unassembled WGS sequence"/>
</dbReference>
<name>A0A956SID1_UNCEI</name>
<evidence type="ECO:0000256" key="3">
    <source>
        <dbReference type="ARBA" id="ARBA00022777"/>
    </source>
</evidence>
<gene>
    <name evidence="9" type="ORF">KDA27_26705</name>
</gene>
<feature type="domain" description="Protein kinase" evidence="8">
    <location>
        <begin position="103"/>
        <end position="381"/>
    </location>
</feature>
<keyword evidence="3 9" id="KW-0418">Kinase</keyword>
<dbReference type="InterPro" id="IPR000719">
    <property type="entry name" value="Prot_kinase_dom"/>
</dbReference>
<dbReference type="Pfam" id="PF00069">
    <property type="entry name" value="Pkinase"/>
    <property type="match status" value="1"/>
</dbReference>
<dbReference type="Pfam" id="PF13424">
    <property type="entry name" value="TPR_12"/>
    <property type="match status" value="2"/>
</dbReference>
<dbReference type="InterPro" id="IPR011990">
    <property type="entry name" value="TPR-like_helical_dom_sf"/>
</dbReference>
<keyword evidence="7" id="KW-0812">Transmembrane</keyword>
<evidence type="ECO:0000256" key="7">
    <source>
        <dbReference type="SAM" id="Phobius"/>
    </source>
</evidence>
<evidence type="ECO:0000256" key="1">
    <source>
        <dbReference type="ARBA" id="ARBA00022679"/>
    </source>
</evidence>
<keyword evidence="4 5" id="KW-0067">ATP-binding</keyword>
<feature type="binding site" evidence="5">
    <location>
        <position position="134"/>
    </location>
    <ligand>
        <name>ATP</name>
        <dbReference type="ChEBI" id="CHEBI:30616"/>
    </ligand>
</feature>
<accession>A0A956SID1</accession>
<dbReference type="InterPro" id="IPR011009">
    <property type="entry name" value="Kinase-like_dom_sf"/>
</dbReference>
<evidence type="ECO:0000313" key="9">
    <source>
        <dbReference type="EMBL" id="MCA9759413.1"/>
    </source>
</evidence>
<dbReference type="PROSITE" id="PS50011">
    <property type="entry name" value="PROTEIN_KINASE_DOM"/>
    <property type="match status" value="1"/>
</dbReference>
<dbReference type="InterPro" id="IPR019734">
    <property type="entry name" value="TPR_rpt"/>
</dbReference>
<dbReference type="SMART" id="SM00028">
    <property type="entry name" value="TPR"/>
    <property type="match status" value="3"/>
</dbReference>
<feature type="transmembrane region" description="Helical" evidence="7">
    <location>
        <begin position="400"/>
        <end position="421"/>
    </location>
</feature>
<evidence type="ECO:0000256" key="6">
    <source>
        <dbReference type="SAM" id="MobiDB-lite"/>
    </source>
</evidence>
<dbReference type="SUPFAM" id="SSF48452">
    <property type="entry name" value="TPR-like"/>
    <property type="match status" value="1"/>
</dbReference>
<keyword evidence="1" id="KW-0808">Transferase</keyword>
<dbReference type="InterPro" id="IPR008271">
    <property type="entry name" value="Ser/Thr_kinase_AS"/>
</dbReference>
<dbReference type="GO" id="GO:0005524">
    <property type="term" value="F:ATP binding"/>
    <property type="evidence" value="ECO:0007669"/>
    <property type="project" value="UniProtKB-UniRule"/>
</dbReference>
<dbReference type="InterPro" id="IPR017441">
    <property type="entry name" value="Protein_kinase_ATP_BS"/>
</dbReference>